<dbReference type="RefSeq" id="WP_142604255.1">
    <property type="nucleotide sequence ID" value="NZ_FXSZ01000007.1"/>
</dbReference>
<dbReference type="OrthoDB" id="9787988at2"/>
<dbReference type="EMBL" id="FXSZ01000007">
    <property type="protein sequence ID" value="SMO72010.1"/>
    <property type="molecule type" value="Genomic_DNA"/>
</dbReference>
<dbReference type="SMART" id="SM00342">
    <property type="entry name" value="HTH_ARAC"/>
    <property type="match status" value="1"/>
</dbReference>
<dbReference type="AlphaFoldDB" id="A0A521DM43"/>
<dbReference type="InterPro" id="IPR009057">
    <property type="entry name" value="Homeodomain-like_sf"/>
</dbReference>
<protein>
    <submittedName>
        <fullName evidence="5">Transcriptional regulator, AraC family</fullName>
    </submittedName>
</protein>
<feature type="domain" description="HTH araC/xylS-type" evidence="4">
    <location>
        <begin position="185"/>
        <end position="283"/>
    </location>
</feature>
<dbReference type="GO" id="GO:0043565">
    <property type="term" value="F:sequence-specific DNA binding"/>
    <property type="evidence" value="ECO:0007669"/>
    <property type="project" value="InterPro"/>
</dbReference>
<dbReference type="GO" id="GO:0003700">
    <property type="term" value="F:DNA-binding transcription factor activity"/>
    <property type="evidence" value="ECO:0007669"/>
    <property type="project" value="InterPro"/>
</dbReference>
<dbReference type="SUPFAM" id="SSF46689">
    <property type="entry name" value="Homeodomain-like"/>
    <property type="match status" value="2"/>
</dbReference>
<evidence type="ECO:0000256" key="2">
    <source>
        <dbReference type="ARBA" id="ARBA00023125"/>
    </source>
</evidence>
<dbReference type="PANTHER" id="PTHR43280">
    <property type="entry name" value="ARAC-FAMILY TRANSCRIPTIONAL REGULATOR"/>
    <property type="match status" value="1"/>
</dbReference>
<dbReference type="PROSITE" id="PS01124">
    <property type="entry name" value="HTH_ARAC_FAMILY_2"/>
    <property type="match status" value="1"/>
</dbReference>
<sequence>MQCIYENYTFPVDQSFSISAEPFEIKKHHTLKSHANFEITLLENCSGKRFIGDHIQNFEGTELVILGSNLPHCWQCDKQPDPMSPPQRTVIRFFPDFLGKQLLEKPEAKQLSELFCKASKGILFTGSTIKKAKKVMREMLVETGMARVALMLRLLDILAQSDTSQVLSSPYFNSIESSSEAQKINKVYDYIFRNFKKDISLQEVADLIPMSPAAFCRFFKAKTNRTLIDFVKEVRISYAAKLLLKGGHNITECCYNSGYNNISNFNKHFKESKGLSPRDFLNQYRMPETENTKKMQVA</sequence>
<accession>A0A521DM43</accession>
<dbReference type="Proteomes" id="UP000315971">
    <property type="component" value="Unassembled WGS sequence"/>
</dbReference>
<dbReference type="Pfam" id="PF12833">
    <property type="entry name" value="HTH_18"/>
    <property type="match status" value="1"/>
</dbReference>
<evidence type="ECO:0000313" key="6">
    <source>
        <dbReference type="Proteomes" id="UP000315971"/>
    </source>
</evidence>
<evidence type="ECO:0000256" key="3">
    <source>
        <dbReference type="ARBA" id="ARBA00023163"/>
    </source>
</evidence>
<name>A0A521DM43_9SPHI</name>
<keyword evidence="1" id="KW-0805">Transcription regulation</keyword>
<organism evidence="5 6">
    <name type="scientific">Solitalea koreensis</name>
    <dbReference type="NCBI Taxonomy" id="543615"/>
    <lineage>
        <taxon>Bacteria</taxon>
        <taxon>Pseudomonadati</taxon>
        <taxon>Bacteroidota</taxon>
        <taxon>Sphingobacteriia</taxon>
        <taxon>Sphingobacteriales</taxon>
        <taxon>Sphingobacteriaceae</taxon>
        <taxon>Solitalea</taxon>
    </lineage>
</organism>
<keyword evidence="3" id="KW-0804">Transcription</keyword>
<dbReference type="PANTHER" id="PTHR43280:SF27">
    <property type="entry name" value="TRANSCRIPTIONAL REGULATOR MTLR"/>
    <property type="match status" value="1"/>
</dbReference>
<gene>
    <name evidence="5" type="ORF">SAMN06265350_10764</name>
</gene>
<dbReference type="InterPro" id="IPR018060">
    <property type="entry name" value="HTH_AraC"/>
</dbReference>
<keyword evidence="6" id="KW-1185">Reference proteome</keyword>
<evidence type="ECO:0000259" key="4">
    <source>
        <dbReference type="PROSITE" id="PS01124"/>
    </source>
</evidence>
<dbReference type="Gene3D" id="1.10.10.60">
    <property type="entry name" value="Homeodomain-like"/>
    <property type="match status" value="2"/>
</dbReference>
<evidence type="ECO:0000313" key="5">
    <source>
        <dbReference type="EMBL" id="SMO72010.1"/>
    </source>
</evidence>
<reference evidence="5 6" key="1">
    <citation type="submission" date="2017-05" db="EMBL/GenBank/DDBJ databases">
        <authorList>
            <person name="Varghese N."/>
            <person name="Submissions S."/>
        </authorList>
    </citation>
    <scope>NUCLEOTIDE SEQUENCE [LARGE SCALE GENOMIC DNA]</scope>
    <source>
        <strain evidence="5 6">DSM 21342</strain>
    </source>
</reference>
<keyword evidence="2" id="KW-0238">DNA-binding</keyword>
<proteinExistence type="predicted"/>
<evidence type="ECO:0000256" key="1">
    <source>
        <dbReference type="ARBA" id="ARBA00023015"/>
    </source>
</evidence>